<proteinExistence type="predicted"/>
<dbReference type="RefSeq" id="WP_122978151.1">
    <property type="nucleotide sequence ID" value="NZ_BOMX01000134.1"/>
</dbReference>
<evidence type="ECO:0000313" key="2">
    <source>
        <dbReference type="EMBL" id="TWG11475.1"/>
    </source>
</evidence>
<dbReference type="OrthoDB" id="9035860at2"/>
<protein>
    <submittedName>
        <fullName evidence="2">DJ-1/PfpI family protein</fullName>
    </submittedName>
</protein>
<dbReference type="AlphaFoldDB" id="A0A561VIM9"/>
<gene>
    <name evidence="2" type="ORF">FHX34_106205</name>
</gene>
<sequence length="217" mass="22168">MTDRPVTELPLHIAVLAYPDVDELDLFGAYAVLSKAGLLARPGQVVTWIAAPRETVTGSGGAVVTAHRDLASVAEARAVVIPGGRGAAAAASDQRIGQALRDADASGARLYSVCSGALLVAGAGLAAGRRLAIHAGKTEQLRELGVEPAPGGIVREGRLCSVGGDRRPSVKSVDIAFALLDDFLPALGEPVMARTEIEPGRRAGLPVSAGEQGGARR</sequence>
<reference evidence="2 3" key="1">
    <citation type="submission" date="2019-06" db="EMBL/GenBank/DDBJ databases">
        <title>Sequencing the genomes of 1000 actinobacteria strains.</title>
        <authorList>
            <person name="Klenk H.-P."/>
        </authorList>
    </citation>
    <scope>NUCLEOTIDE SEQUENCE [LARGE SCALE GENOMIC DNA]</scope>
    <source>
        <strain evidence="2 3">DSM 43866</strain>
    </source>
</reference>
<name>A0A561VIM9_ACTTI</name>
<dbReference type="Proteomes" id="UP000320239">
    <property type="component" value="Unassembled WGS sequence"/>
</dbReference>
<dbReference type="InterPro" id="IPR029062">
    <property type="entry name" value="Class_I_gatase-like"/>
</dbReference>
<comment type="caution">
    <text evidence="2">The sequence shown here is derived from an EMBL/GenBank/DDBJ whole genome shotgun (WGS) entry which is preliminary data.</text>
</comment>
<keyword evidence="3" id="KW-1185">Reference proteome</keyword>
<evidence type="ECO:0000259" key="1">
    <source>
        <dbReference type="Pfam" id="PF01965"/>
    </source>
</evidence>
<dbReference type="SUPFAM" id="SSF52317">
    <property type="entry name" value="Class I glutamine amidotransferase-like"/>
    <property type="match status" value="1"/>
</dbReference>
<dbReference type="EMBL" id="VIWY01000006">
    <property type="protein sequence ID" value="TWG11475.1"/>
    <property type="molecule type" value="Genomic_DNA"/>
</dbReference>
<accession>A0A561VIM9</accession>
<organism evidence="2 3">
    <name type="scientific">Actinoplanes teichomyceticus</name>
    <dbReference type="NCBI Taxonomy" id="1867"/>
    <lineage>
        <taxon>Bacteria</taxon>
        <taxon>Bacillati</taxon>
        <taxon>Actinomycetota</taxon>
        <taxon>Actinomycetes</taxon>
        <taxon>Micromonosporales</taxon>
        <taxon>Micromonosporaceae</taxon>
        <taxon>Actinoplanes</taxon>
    </lineage>
</organism>
<dbReference type="Pfam" id="PF01965">
    <property type="entry name" value="DJ-1_PfpI"/>
    <property type="match status" value="1"/>
</dbReference>
<dbReference type="InterPro" id="IPR052158">
    <property type="entry name" value="INH-QAR"/>
</dbReference>
<dbReference type="PANTHER" id="PTHR43130:SF3">
    <property type="entry name" value="HTH-TYPE TRANSCRIPTIONAL REGULATOR RV1931C"/>
    <property type="match status" value="1"/>
</dbReference>
<dbReference type="InterPro" id="IPR002818">
    <property type="entry name" value="DJ-1/PfpI"/>
</dbReference>
<feature type="domain" description="DJ-1/PfpI" evidence="1">
    <location>
        <begin position="13"/>
        <end position="159"/>
    </location>
</feature>
<dbReference type="PANTHER" id="PTHR43130">
    <property type="entry name" value="ARAC-FAMILY TRANSCRIPTIONAL REGULATOR"/>
    <property type="match status" value="1"/>
</dbReference>
<evidence type="ECO:0000313" key="3">
    <source>
        <dbReference type="Proteomes" id="UP000320239"/>
    </source>
</evidence>
<dbReference type="Gene3D" id="3.40.50.880">
    <property type="match status" value="1"/>
</dbReference>